<dbReference type="SUPFAM" id="SSF54593">
    <property type="entry name" value="Glyoxalase/Bleomycin resistance protein/Dihydroxybiphenyl dioxygenase"/>
    <property type="match status" value="1"/>
</dbReference>
<gene>
    <name evidence="2" type="ORF">CDQ92_06530</name>
</gene>
<proteinExistence type="predicted"/>
<dbReference type="Pfam" id="PF00903">
    <property type="entry name" value="Glyoxalase"/>
    <property type="match status" value="1"/>
</dbReference>
<comment type="caution">
    <text evidence="2">The sequence shown here is derived from an EMBL/GenBank/DDBJ whole genome shotgun (WGS) entry which is preliminary data.</text>
</comment>
<feature type="domain" description="VOC" evidence="1">
    <location>
        <begin position="2"/>
        <end position="114"/>
    </location>
</feature>
<dbReference type="PROSITE" id="PS51819">
    <property type="entry name" value="VOC"/>
    <property type="match status" value="1"/>
</dbReference>
<evidence type="ECO:0000313" key="3">
    <source>
        <dbReference type="Proteomes" id="UP000197361"/>
    </source>
</evidence>
<keyword evidence="3" id="KW-1185">Reference proteome</keyword>
<reference evidence="2 3" key="1">
    <citation type="journal article" date="2010" name="Int. J. Syst. Evol. Microbiol.">
        <title>Sphingopyxis bauzanensis sp. nov., a psychrophilic bacterium isolated from soil.</title>
        <authorList>
            <person name="Zhang D.C."/>
            <person name="Liu H.C."/>
            <person name="Xin Y.H."/>
            <person name="Zhou Y.G."/>
            <person name="Schinner F."/>
            <person name="Margesin R."/>
        </authorList>
    </citation>
    <scope>NUCLEOTIDE SEQUENCE [LARGE SCALE GENOMIC DNA]</scope>
    <source>
        <strain evidence="2 3">DSM 22271</strain>
    </source>
</reference>
<evidence type="ECO:0000313" key="2">
    <source>
        <dbReference type="EMBL" id="OWQ96776.1"/>
    </source>
</evidence>
<organism evidence="2 3">
    <name type="scientific">Sphingopyxis bauzanensis</name>
    <dbReference type="NCBI Taxonomy" id="651663"/>
    <lineage>
        <taxon>Bacteria</taxon>
        <taxon>Pseudomonadati</taxon>
        <taxon>Pseudomonadota</taxon>
        <taxon>Alphaproteobacteria</taxon>
        <taxon>Sphingomonadales</taxon>
        <taxon>Sphingomonadaceae</taxon>
        <taxon>Sphingopyxis</taxon>
    </lineage>
</organism>
<dbReference type="InterPro" id="IPR037523">
    <property type="entry name" value="VOC_core"/>
</dbReference>
<dbReference type="AlphaFoldDB" id="A0A246JV34"/>
<name>A0A246JV34_9SPHN</name>
<dbReference type="OrthoDB" id="9812656at2"/>
<protein>
    <submittedName>
        <fullName evidence="2">Glyoxalase</fullName>
    </submittedName>
</protein>
<dbReference type="InterPro" id="IPR004360">
    <property type="entry name" value="Glyas_Fos-R_dOase_dom"/>
</dbReference>
<dbReference type="EMBL" id="NISK01000002">
    <property type="protein sequence ID" value="OWQ96776.1"/>
    <property type="molecule type" value="Genomic_DNA"/>
</dbReference>
<dbReference type="InterPro" id="IPR029068">
    <property type="entry name" value="Glyas_Bleomycin-R_OHBP_Dase"/>
</dbReference>
<dbReference type="RefSeq" id="WP_088440632.1">
    <property type="nucleotide sequence ID" value="NZ_BMMC01000014.1"/>
</dbReference>
<evidence type="ECO:0000259" key="1">
    <source>
        <dbReference type="PROSITE" id="PS51819"/>
    </source>
</evidence>
<sequence>MQLNLLVLRAHDPKGLAAFYAQFGLRFVAEKHGSGPVHMASDTGRAVLEIYPCSEKSAHTGGLRLGFAVAELDEHCRALAGGAGRLVRGPRMTQWGRCATIEDPEGHIIDLTELESTAR</sequence>
<dbReference type="Gene3D" id="3.10.180.10">
    <property type="entry name" value="2,3-Dihydroxybiphenyl 1,2-Dioxygenase, domain 1"/>
    <property type="match status" value="1"/>
</dbReference>
<accession>A0A246JV34</accession>
<dbReference type="Proteomes" id="UP000197361">
    <property type="component" value="Unassembled WGS sequence"/>
</dbReference>